<dbReference type="SUPFAM" id="SSF89392">
    <property type="entry name" value="Prokaryotic lipoproteins and lipoprotein localization factors"/>
    <property type="match status" value="1"/>
</dbReference>
<keyword evidence="5" id="KW-1185">Reference proteome</keyword>
<feature type="domain" description="DUF4367" evidence="3">
    <location>
        <begin position="238"/>
        <end position="344"/>
    </location>
</feature>
<reference evidence="4 5" key="1">
    <citation type="submission" date="2017-10" db="EMBL/GenBank/DDBJ databases">
        <title>Bacillus sp. nov., a halophilic bacterium isolated from a Yangshapao Lake.</title>
        <authorList>
            <person name="Wang H."/>
        </authorList>
    </citation>
    <scope>NUCLEOTIDE SEQUENCE [LARGE SCALE GENOMIC DNA]</scope>
    <source>
        <strain evidence="4 5">YSP-3</strain>
    </source>
</reference>
<evidence type="ECO:0000256" key="1">
    <source>
        <dbReference type="SAM" id="SignalP"/>
    </source>
</evidence>
<proteinExistence type="predicted"/>
<feature type="domain" description="MucB/RseB N-terminal" evidence="2">
    <location>
        <begin position="112"/>
        <end position="177"/>
    </location>
</feature>
<dbReference type="Pfam" id="PF03888">
    <property type="entry name" value="MucB_RseB"/>
    <property type="match status" value="1"/>
</dbReference>
<protein>
    <recommendedName>
        <fullName evidence="6">DUF4367 domain-containing protein</fullName>
    </recommendedName>
</protein>
<dbReference type="InterPro" id="IPR029046">
    <property type="entry name" value="LolA/LolB/LppX"/>
</dbReference>
<organism evidence="4 5">
    <name type="scientific">Alteribacter lacisalsi</name>
    <dbReference type="NCBI Taxonomy" id="2045244"/>
    <lineage>
        <taxon>Bacteria</taxon>
        <taxon>Bacillati</taxon>
        <taxon>Bacillota</taxon>
        <taxon>Bacilli</taxon>
        <taxon>Bacillales</taxon>
        <taxon>Bacillaceae</taxon>
        <taxon>Alteribacter</taxon>
    </lineage>
</organism>
<evidence type="ECO:0000259" key="3">
    <source>
        <dbReference type="Pfam" id="PF14285"/>
    </source>
</evidence>
<dbReference type="Proteomes" id="UP000248066">
    <property type="component" value="Unassembled WGS sequence"/>
</dbReference>
<evidence type="ECO:0000313" key="4">
    <source>
        <dbReference type="EMBL" id="PYZ95541.1"/>
    </source>
</evidence>
<feature type="signal peptide" evidence="1">
    <location>
        <begin position="1"/>
        <end position="19"/>
    </location>
</feature>
<gene>
    <name evidence="4" type="ORF">CR205_18600</name>
</gene>
<dbReference type="InterPro" id="IPR052944">
    <property type="entry name" value="Sporulation_related"/>
</dbReference>
<accession>A0A2W0H3G2</accession>
<dbReference type="InterPro" id="IPR033434">
    <property type="entry name" value="MucB/RseB_N"/>
</dbReference>
<dbReference type="InterPro" id="IPR025377">
    <property type="entry name" value="DUF4367"/>
</dbReference>
<dbReference type="PROSITE" id="PS51257">
    <property type="entry name" value="PROKAR_LIPOPROTEIN"/>
    <property type="match status" value="1"/>
</dbReference>
<name>A0A2W0H3G2_9BACI</name>
<evidence type="ECO:0000259" key="2">
    <source>
        <dbReference type="Pfam" id="PF03888"/>
    </source>
</evidence>
<evidence type="ECO:0008006" key="6">
    <source>
        <dbReference type="Google" id="ProtNLM"/>
    </source>
</evidence>
<dbReference type="EMBL" id="PDOF01000004">
    <property type="protein sequence ID" value="PYZ95541.1"/>
    <property type="molecule type" value="Genomic_DNA"/>
</dbReference>
<keyword evidence="1" id="KW-0732">Signal</keyword>
<feature type="chain" id="PRO_5015839866" description="DUF4367 domain-containing protein" evidence="1">
    <location>
        <begin position="20"/>
        <end position="346"/>
    </location>
</feature>
<dbReference type="AlphaFoldDB" id="A0A2W0H3G2"/>
<dbReference type="Pfam" id="PF14285">
    <property type="entry name" value="DUF4367"/>
    <property type="match status" value="1"/>
</dbReference>
<dbReference type="RefSeq" id="WP_110521667.1">
    <property type="nucleotide sequence ID" value="NZ_PDOF01000004.1"/>
</dbReference>
<dbReference type="Gene3D" id="2.50.20.10">
    <property type="entry name" value="Lipoprotein localisation LolA/LolB/LppX"/>
    <property type="match status" value="1"/>
</dbReference>
<dbReference type="OrthoDB" id="2826849at2"/>
<sequence length="346" mass="39821">MKKTVFTLGAVLLFTAACAVENTDEIVEKAVAAQENLDSYYAEVESRFTYDGEEETSFYKEWVKGDQYRYEYDDYVSVSDGETTWFYDSQENSVFIMDEMMLEDEDMPDQSEMMREMLTDMMESNDVTAHGKETIAGRDTIHLSLTPVDEEEIAMFGEVSYEIWIDEETYMPLKMEWESDDFTSSMVYTEIEYNLDLSDDFFAYEIPEGAEVQTWEDELDSMMLSLDELRETTDMPVPEFTYLPEGFEFESAFHYEESGGEAAMLDFTDGGLGYFTLSISTTEDPYGLGEEADKEVIQIGDLEGERITVYDMTILSWTAEEVQYELLSFGEDLSDEELLKVAEGLE</sequence>
<evidence type="ECO:0000313" key="5">
    <source>
        <dbReference type="Proteomes" id="UP000248066"/>
    </source>
</evidence>
<dbReference type="PANTHER" id="PTHR37507">
    <property type="entry name" value="SPORULATION PROTEIN YDCC"/>
    <property type="match status" value="1"/>
</dbReference>
<dbReference type="PANTHER" id="PTHR37507:SF2">
    <property type="entry name" value="SPORULATION PROTEIN YDCC"/>
    <property type="match status" value="1"/>
</dbReference>
<comment type="caution">
    <text evidence="4">The sequence shown here is derived from an EMBL/GenBank/DDBJ whole genome shotgun (WGS) entry which is preliminary data.</text>
</comment>